<gene>
    <name evidence="1" type="ORF">P0Y58_18120</name>
</gene>
<dbReference type="Proteomes" id="UP001216329">
    <property type="component" value="Chromosome"/>
</dbReference>
<organism evidence="1 2">
    <name type="scientific">Candidatus Pseudomonas phytovorans</name>
    <dbReference type="NCBI Taxonomy" id="3121377"/>
    <lineage>
        <taxon>Bacteria</taxon>
        <taxon>Pseudomonadati</taxon>
        <taxon>Pseudomonadota</taxon>
        <taxon>Gammaproteobacteria</taxon>
        <taxon>Pseudomonadales</taxon>
        <taxon>Pseudomonadaceae</taxon>
        <taxon>Pseudomonas</taxon>
    </lineage>
</organism>
<dbReference type="AlphaFoldDB" id="A0AAJ6BA45"/>
<protein>
    <submittedName>
        <fullName evidence="1">Uncharacterized protein</fullName>
    </submittedName>
</protein>
<sequence>MAAVTPHNDAKINFAKWVAYRVTQDTLSSNRPRMFSVNWVGISGETAGRPVSKRQKESLMQLRKDNHYVPELYLKQWADKVGVLTYRLLVPNENVGAWKKHSLKGIGYQKHLYTYWAGGAETDEFECWLDREFEPCPRSNP</sequence>
<accession>A0AAJ6BA45</accession>
<evidence type="ECO:0000313" key="2">
    <source>
        <dbReference type="Proteomes" id="UP001216329"/>
    </source>
</evidence>
<evidence type="ECO:0000313" key="1">
    <source>
        <dbReference type="EMBL" id="WEK28822.1"/>
    </source>
</evidence>
<reference evidence="1" key="1">
    <citation type="submission" date="2023-03" db="EMBL/GenBank/DDBJ databases">
        <title>Andean soil-derived lignocellulolytic bacterial consortium as a source of novel taxa and putative plastic-active enzymes.</title>
        <authorList>
            <person name="Diaz-Garcia L."/>
            <person name="Chuvochina M."/>
            <person name="Feuerriegel G."/>
            <person name="Bunk B."/>
            <person name="Sproer C."/>
            <person name="Streit W.R."/>
            <person name="Rodriguez L.M."/>
            <person name="Overmann J."/>
            <person name="Jimenez D.J."/>
        </authorList>
    </citation>
    <scope>NUCLEOTIDE SEQUENCE</scope>
    <source>
        <strain evidence="1">MAG 876</strain>
    </source>
</reference>
<proteinExistence type="predicted"/>
<name>A0AAJ6BA45_9PSED</name>
<dbReference type="EMBL" id="CP119325">
    <property type="protein sequence ID" value="WEK28822.1"/>
    <property type="molecule type" value="Genomic_DNA"/>
</dbReference>